<evidence type="ECO:0000256" key="2">
    <source>
        <dbReference type="ARBA" id="ARBA00022630"/>
    </source>
</evidence>
<dbReference type="InterPro" id="IPR003953">
    <property type="entry name" value="FAD-dep_OxRdtase_2_FAD-bd"/>
</dbReference>
<dbReference type="SUPFAM" id="SSF51905">
    <property type="entry name" value="FAD/NAD(P)-binding domain"/>
    <property type="match status" value="1"/>
</dbReference>
<name>A0A059XNT2_9BACT</name>
<evidence type="ECO:0000313" key="8">
    <source>
        <dbReference type="Proteomes" id="UP000027059"/>
    </source>
</evidence>
<keyword evidence="3" id="KW-0560">Oxidoreductase</keyword>
<dbReference type="Proteomes" id="UP000027059">
    <property type="component" value="Chromosome"/>
</dbReference>
<feature type="active site" description="Proton acceptor" evidence="4">
    <location>
        <position position="359"/>
    </location>
</feature>
<dbReference type="HOGENOM" id="CLU_014312_8_4_0"/>
<dbReference type="OrthoDB" id="9806724at2"/>
<dbReference type="Pfam" id="PF00890">
    <property type="entry name" value="FAD_binding_2"/>
    <property type="match status" value="1"/>
</dbReference>
<accession>A0A059XNT2</accession>
<organism evidence="7 8">
    <name type="scientific">Leptospirillum ferriphilum YSK</name>
    <dbReference type="NCBI Taxonomy" id="1441628"/>
    <lineage>
        <taxon>Bacteria</taxon>
        <taxon>Pseudomonadati</taxon>
        <taxon>Nitrospirota</taxon>
        <taxon>Nitrospiria</taxon>
        <taxon>Nitrospirales</taxon>
        <taxon>Nitrospiraceae</taxon>
        <taxon>Leptospirillum</taxon>
    </lineage>
</organism>
<comment type="cofactor">
    <cofactor evidence="1">
        <name>FAD</name>
        <dbReference type="ChEBI" id="CHEBI:57692"/>
    </cofactor>
</comment>
<dbReference type="KEGG" id="lfp:Y981_03600"/>
<dbReference type="UniPathway" id="UPA00253">
    <property type="reaction ID" value="UER00326"/>
</dbReference>
<evidence type="ECO:0000259" key="6">
    <source>
        <dbReference type="Pfam" id="PF00890"/>
    </source>
</evidence>
<feature type="domain" description="FAD-dependent oxidoreductase 2 FAD-binding" evidence="6">
    <location>
        <begin position="91"/>
        <end position="471"/>
    </location>
</feature>
<reference evidence="8" key="1">
    <citation type="submission" date="2014-02" db="EMBL/GenBank/DDBJ databases">
        <title>Complete genome sequence and comparative genomic analysis of the nitrogen-fixing bacterium Leptospirillum ferriphilum YSK.</title>
        <authorList>
            <person name="Guo X."/>
            <person name="Yin H."/>
            <person name="Liang Y."/>
            <person name="Hu Q."/>
            <person name="Ma L."/>
            <person name="Xiao Y."/>
            <person name="Zhang X."/>
            <person name="Qiu G."/>
            <person name="Liu X."/>
        </authorList>
    </citation>
    <scope>NUCLEOTIDE SEQUENCE [LARGE SCALE GENOMIC DNA]</scope>
    <source>
        <strain evidence="8">YSK</strain>
    </source>
</reference>
<dbReference type="Gene3D" id="3.50.50.60">
    <property type="entry name" value="FAD/NAD(P)-binding domain"/>
    <property type="match status" value="1"/>
</dbReference>
<dbReference type="GO" id="GO:0016491">
    <property type="term" value="F:oxidoreductase activity"/>
    <property type="evidence" value="ECO:0007669"/>
    <property type="project" value="UniProtKB-KW"/>
</dbReference>
<dbReference type="EMBL" id="CP007243">
    <property type="protein sequence ID" value="AIA30184.1"/>
    <property type="molecule type" value="Genomic_DNA"/>
</dbReference>
<evidence type="ECO:0000256" key="3">
    <source>
        <dbReference type="ARBA" id="ARBA00023002"/>
    </source>
</evidence>
<gene>
    <name evidence="7" type="ORF">Y981_03600</name>
</gene>
<evidence type="ECO:0000256" key="5">
    <source>
        <dbReference type="SAM" id="MobiDB-lite"/>
    </source>
</evidence>
<dbReference type="SUPFAM" id="SSF56425">
    <property type="entry name" value="Succinate dehydrogenase/fumarate reductase flavoprotein, catalytic domain"/>
    <property type="match status" value="1"/>
</dbReference>
<feature type="region of interest" description="Disordered" evidence="5">
    <location>
        <begin position="1"/>
        <end position="29"/>
    </location>
</feature>
<keyword evidence="8" id="KW-1185">Reference proteome</keyword>
<dbReference type="PRINTS" id="PR00411">
    <property type="entry name" value="PNDRDTASEI"/>
</dbReference>
<dbReference type="InterPro" id="IPR027477">
    <property type="entry name" value="Succ_DH/fumarate_Rdtase_cat_sf"/>
</dbReference>
<evidence type="ECO:0000256" key="1">
    <source>
        <dbReference type="ARBA" id="ARBA00001974"/>
    </source>
</evidence>
<dbReference type="Gene3D" id="3.90.700.10">
    <property type="entry name" value="Succinate dehydrogenase/fumarate reductase flavoprotein, catalytic domain"/>
    <property type="match status" value="1"/>
</dbReference>
<dbReference type="InterPro" id="IPR030664">
    <property type="entry name" value="SdhA/FrdA/AprA"/>
</dbReference>
<dbReference type="PANTHER" id="PTHR11632:SF51">
    <property type="entry name" value="SUCCINATE DEHYDROGENASE [UBIQUINONE] FLAVOPROTEIN SUBUNIT, MITOCHONDRIAL"/>
    <property type="match status" value="1"/>
</dbReference>
<feature type="region of interest" description="Disordered" evidence="5">
    <location>
        <begin position="516"/>
        <end position="540"/>
    </location>
</feature>
<evidence type="ECO:0000256" key="4">
    <source>
        <dbReference type="PIRSR" id="PIRSR630664-50"/>
    </source>
</evidence>
<proteinExistence type="predicted"/>
<dbReference type="PRINTS" id="PR00368">
    <property type="entry name" value="FADPNR"/>
</dbReference>
<dbReference type="AlphaFoldDB" id="A0A059XNT2"/>
<dbReference type="InterPro" id="IPR036188">
    <property type="entry name" value="FAD/NAD-bd_sf"/>
</dbReference>
<reference evidence="7 8" key="2">
    <citation type="journal article" date="2015" name="Biomed. Res. Int.">
        <title>Effects of Arsenite Resistance on the Growth and Functional Gene Expression of Leptospirillum ferriphilum and Acidithiobacillus thiooxidans in Pure Culture and Coculture.</title>
        <authorList>
            <person name="Jiang H."/>
            <person name="Liang Y."/>
            <person name="Yin H."/>
            <person name="Xiao Y."/>
            <person name="Guo X."/>
            <person name="Xu Y."/>
            <person name="Hu Q."/>
            <person name="Liu H."/>
            <person name="Liu X."/>
        </authorList>
    </citation>
    <scope>NUCLEOTIDE SEQUENCE [LARGE SCALE GENOMIC DNA]</scope>
    <source>
        <strain evidence="7 8">YSK</strain>
    </source>
</reference>
<sequence>MTVEQPSLMNPYDNLPSFDPAEPKAYSSSEREELLRRYYPDYRPDRKTTLHVGANAGDVLPDEIASILESRSILSKNALPAVPSVPDLEVDLLVIGGGGAGIMASVFAMEAGARVLLATKLRVGDSNTVMAEGGIQVALGEDDSPVQHFKDAYRGGHFTGDPELLSVLVREGPDVISWLIKKGVLFDRDPSGNLSLRKGGGTSRPRLISAKDYTGLEIVRVLKEDLLNSGVMIWEFSPAVELLQGPEGSCAGAILKDVDNGSLKWVKANAVLLATGGTGRLHIGDFATSNHFGATGDGLVMAYRMGAKLLNMESFQYHPTGVIYPSEMAGMLITEAVRGAGARMFNRHGKRFVQELETRDVVASAIIRECEEGRGVRTPSGHHGVYLDLTAIDREMGEGTVERRFPNIVKLMGKHQVDCTKQPILVYPTLHYQNGGIAADTSGRTRVKGLYVAGEASGGVHGKNRLMGNSLLEVFVYGRRVGQEAAKEALERKPFSWHEVNLGHVEGFQKNLEKEFPGTSRPEAPILFPDYRKHSHPDHA</sequence>
<evidence type="ECO:0000313" key="7">
    <source>
        <dbReference type="EMBL" id="AIA30184.1"/>
    </source>
</evidence>
<keyword evidence="2" id="KW-0285">Flavoprotein</keyword>
<dbReference type="GO" id="GO:0009435">
    <property type="term" value="P:NAD+ biosynthetic process"/>
    <property type="evidence" value="ECO:0007669"/>
    <property type="project" value="UniProtKB-UniPathway"/>
</dbReference>
<protein>
    <submittedName>
        <fullName evidence="7">Fumarate reductase</fullName>
    </submittedName>
</protein>
<dbReference type="PANTHER" id="PTHR11632">
    <property type="entry name" value="SUCCINATE DEHYDROGENASE 2 FLAVOPROTEIN SUBUNIT"/>
    <property type="match status" value="1"/>
</dbReference>